<dbReference type="EC" id="2.7.4.9" evidence="2"/>
<evidence type="ECO:0000256" key="4">
    <source>
        <dbReference type="ARBA" id="ARBA00022679"/>
    </source>
</evidence>
<keyword evidence="7 11" id="KW-0418">Kinase</keyword>
<keyword evidence="12" id="KW-1185">Reference proteome</keyword>
<evidence type="ECO:0000256" key="5">
    <source>
        <dbReference type="ARBA" id="ARBA00022727"/>
    </source>
</evidence>
<feature type="region of interest" description="Disordered" evidence="9">
    <location>
        <begin position="140"/>
        <end position="160"/>
    </location>
</feature>
<evidence type="ECO:0000256" key="6">
    <source>
        <dbReference type="ARBA" id="ARBA00022741"/>
    </source>
</evidence>
<dbReference type="GO" id="GO:0004798">
    <property type="term" value="F:dTMP kinase activity"/>
    <property type="evidence" value="ECO:0007669"/>
    <property type="project" value="UniProtKB-EC"/>
</dbReference>
<keyword evidence="8" id="KW-0067">ATP-binding</keyword>
<dbReference type="SUPFAM" id="SSF52540">
    <property type="entry name" value="P-loop containing nucleoside triphosphate hydrolases"/>
    <property type="match status" value="1"/>
</dbReference>
<evidence type="ECO:0000313" key="11">
    <source>
        <dbReference type="EMBL" id="WCZ38193.1"/>
    </source>
</evidence>
<evidence type="ECO:0000256" key="3">
    <source>
        <dbReference type="ARBA" id="ARBA00017144"/>
    </source>
</evidence>
<evidence type="ECO:0000256" key="1">
    <source>
        <dbReference type="ARBA" id="ARBA00009776"/>
    </source>
</evidence>
<feature type="domain" description="Thymidylate kinase-like" evidence="10">
    <location>
        <begin position="5"/>
        <end position="155"/>
    </location>
</feature>
<accession>A0ABY7UKY3</accession>
<comment type="similarity">
    <text evidence="1">Belongs to the thymidylate kinase family.</text>
</comment>
<organism evidence="11 12">
    <name type="scientific">Corynebacterium jeddahense</name>
    <dbReference type="NCBI Taxonomy" id="1414719"/>
    <lineage>
        <taxon>Bacteria</taxon>
        <taxon>Bacillati</taxon>
        <taxon>Actinomycetota</taxon>
        <taxon>Actinomycetes</taxon>
        <taxon>Mycobacteriales</taxon>
        <taxon>Corynebacteriaceae</taxon>
        <taxon>Corynebacterium</taxon>
    </lineage>
</organism>
<dbReference type="PANTHER" id="PTHR10344:SF4">
    <property type="entry name" value="UMP-CMP KINASE 2, MITOCHONDRIAL"/>
    <property type="match status" value="1"/>
</dbReference>
<dbReference type="InterPro" id="IPR027417">
    <property type="entry name" value="P-loop_NTPase"/>
</dbReference>
<dbReference type="NCBIfam" id="NF005923">
    <property type="entry name" value="PRK07933.1"/>
    <property type="match status" value="1"/>
</dbReference>
<name>A0ABY7UKY3_9CORY</name>
<dbReference type="RefSeq" id="WP_042405992.1">
    <property type="nucleotide sequence ID" value="NZ_CBYN010000025.1"/>
</dbReference>
<reference evidence="11 12" key="1">
    <citation type="submission" date="2020-10" db="EMBL/GenBank/DDBJ databases">
        <title>Complete genome sequence of Corynebacterium jeddahense DSM 45997, type strain of Corynebacterium jeddahense.</title>
        <authorList>
            <person name="Busche T."/>
            <person name="Kalinowski J."/>
            <person name="Ruckert C."/>
        </authorList>
    </citation>
    <scope>NUCLEOTIDE SEQUENCE [LARGE SCALE GENOMIC DNA]</scope>
    <source>
        <strain evidence="11 12">DSM 45997</strain>
    </source>
</reference>
<dbReference type="Pfam" id="PF02223">
    <property type="entry name" value="Thymidylate_kin"/>
    <property type="match status" value="1"/>
</dbReference>
<protein>
    <recommendedName>
        <fullName evidence="3">Thymidylate kinase</fullName>
        <ecNumber evidence="2">2.7.4.9</ecNumber>
    </recommendedName>
</protein>
<dbReference type="PANTHER" id="PTHR10344">
    <property type="entry name" value="THYMIDYLATE KINASE"/>
    <property type="match status" value="1"/>
</dbReference>
<proteinExistence type="inferred from homology"/>
<evidence type="ECO:0000256" key="9">
    <source>
        <dbReference type="SAM" id="MobiDB-lite"/>
    </source>
</evidence>
<evidence type="ECO:0000256" key="2">
    <source>
        <dbReference type="ARBA" id="ARBA00012980"/>
    </source>
</evidence>
<dbReference type="PROSITE" id="PS01331">
    <property type="entry name" value="THYMIDYLATE_KINASE"/>
    <property type="match status" value="1"/>
</dbReference>
<keyword evidence="6" id="KW-0547">Nucleotide-binding</keyword>
<evidence type="ECO:0000256" key="7">
    <source>
        <dbReference type="ARBA" id="ARBA00022777"/>
    </source>
</evidence>
<dbReference type="InterPro" id="IPR018095">
    <property type="entry name" value="Thymidylate_kin_CS"/>
</dbReference>
<dbReference type="Proteomes" id="UP001218071">
    <property type="component" value="Chromosome"/>
</dbReference>
<dbReference type="InterPro" id="IPR039430">
    <property type="entry name" value="Thymidylate_kin-like_dom"/>
</dbReference>
<sequence>MIVAVEGIDGAGKHTLVTAVEERFGADTLAFPRYDDSVHAQLAQEALHGRMGDLTDSAFGMATLFALDRRGAKPLLDGYAGDPDRVLILDRYVASNAAYTSARTGDPAAVAWVHDLEFGRLGLPKPDLQVLVDTQPDVARERAAKREEQDEARTRDRYERDAALQAATSAAYRELADSGWAGRWVRTDDPAVIMQAVSDVARELAGAAGAAGTE</sequence>
<evidence type="ECO:0000256" key="8">
    <source>
        <dbReference type="ARBA" id="ARBA00022840"/>
    </source>
</evidence>
<gene>
    <name evidence="11" type="primary">tmk</name>
    <name evidence="11" type="ORF">CJEDD_02860</name>
</gene>
<keyword evidence="5" id="KW-0545">Nucleotide biosynthesis</keyword>
<evidence type="ECO:0000313" key="12">
    <source>
        <dbReference type="Proteomes" id="UP001218071"/>
    </source>
</evidence>
<keyword evidence="4 11" id="KW-0808">Transferase</keyword>
<evidence type="ECO:0000259" key="10">
    <source>
        <dbReference type="Pfam" id="PF02223"/>
    </source>
</evidence>
<dbReference type="EMBL" id="CP063194">
    <property type="protein sequence ID" value="WCZ38193.1"/>
    <property type="molecule type" value="Genomic_DNA"/>
</dbReference>
<dbReference type="Gene3D" id="3.40.50.300">
    <property type="entry name" value="P-loop containing nucleotide triphosphate hydrolases"/>
    <property type="match status" value="1"/>
</dbReference>